<reference evidence="3 5" key="1">
    <citation type="submission" date="2019-06" db="EMBL/GenBank/DDBJ databases">
        <authorList>
            <person name="Palmer J.M."/>
        </authorList>
    </citation>
    <scope>NUCLEOTIDE SEQUENCE [LARGE SCALE GENOMIC DNA]</scope>
    <source>
        <strain evidence="4">TWF679</strain>
        <strain evidence="3 5">TWF788</strain>
    </source>
</reference>
<name>A0A7C8KE12_ORBOL</name>
<dbReference type="PANTHER" id="PTHR10039:SF15">
    <property type="entry name" value="NACHT DOMAIN-CONTAINING PROTEIN"/>
    <property type="match status" value="1"/>
</dbReference>
<evidence type="ECO:0000256" key="1">
    <source>
        <dbReference type="ARBA" id="ARBA00022737"/>
    </source>
</evidence>
<gene>
    <name evidence="4" type="ORF">TWF679_002801</name>
    <name evidence="3" type="ORF">TWF788_010379</name>
</gene>
<dbReference type="Pfam" id="PF24883">
    <property type="entry name" value="NPHP3_N"/>
    <property type="match status" value="1"/>
</dbReference>
<organism evidence="3 5">
    <name type="scientific">Orbilia oligospora</name>
    <name type="common">Nematode-trapping fungus</name>
    <name type="synonym">Arthrobotrys oligospora</name>
    <dbReference type="NCBI Taxonomy" id="2813651"/>
    <lineage>
        <taxon>Eukaryota</taxon>
        <taxon>Fungi</taxon>
        <taxon>Dikarya</taxon>
        <taxon>Ascomycota</taxon>
        <taxon>Pezizomycotina</taxon>
        <taxon>Orbiliomycetes</taxon>
        <taxon>Orbiliales</taxon>
        <taxon>Orbiliaceae</taxon>
        <taxon>Orbilia</taxon>
    </lineage>
</organism>
<dbReference type="Proteomes" id="UP000614610">
    <property type="component" value="Unassembled WGS sequence"/>
</dbReference>
<evidence type="ECO:0000259" key="2">
    <source>
        <dbReference type="Pfam" id="PF24883"/>
    </source>
</evidence>
<protein>
    <recommendedName>
        <fullName evidence="2">Nephrocystin 3-like N-terminal domain-containing protein</fullName>
    </recommendedName>
</protein>
<dbReference type="Proteomes" id="UP000479691">
    <property type="component" value="Unassembled WGS sequence"/>
</dbReference>
<dbReference type="AlphaFoldDB" id="A0A7C8KE12"/>
<dbReference type="EMBL" id="JAABOE010000078">
    <property type="protein sequence ID" value="KAF3169704.1"/>
    <property type="molecule type" value="Genomic_DNA"/>
</dbReference>
<dbReference type="PANTHER" id="PTHR10039">
    <property type="entry name" value="AMELOGENIN"/>
    <property type="match status" value="1"/>
</dbReference>
<feature type="domain" description="Nephrocystin 3-like N-terminal" evidence="2">
    <location>
        <begin position="2"/>
        <end position="90"/>
    </location>
</feature>
<proteinExistence type="predicted"/>
<evidence type="ECO:0000313" key="3">
    <source>
        <dbReference type="EMBL" id="KAF3169704.1"/>
    </source>
</evidence>
<dbReference type="InterPro" id="IPR056884">
    <property type="entry name" value="NPHP3-like_N"/>
</dbReference>
<keyword evidence="1" id="KW-0677">Repeat</keyword>
<evidence type="ECO:0000313" key="5">
    <source>
        <dbReference type="Proteomes" id="UP000479691"/>
    </source>
</evidence>
<dbReference type="OrthoDB" id="1577640at2759"/>
<accession>A0A7C8KE12</accession>
<comment type="caution">
    <text evidence="3">The sequence shown here is derived from an EMBL/GenBank/DDBJ whole genome shotgun (WGS) entry which is preliminary data.</text>
</comment>
<sequence length="249" mass="28728">MLASLLVHTTRSSQKLQPWKNTYLQTPSERQPSTDEIKRTLRSAVQAFSRVFMIIDAIDERRTSNSCRQAFLQHIFDLRAQCGINVFSTSGYTQDVTDRFKTQEAEIVEIRARDDDLKMFLRDQIAPFHRKLLKENSGLIEAKIIEVVDGMFPFIRLLFQSIEHKTSPQQLKAALEDLSGEKEVYLTAYKSIMDRIQAQHLESSRLSYHVLEWVVCAQRPLAILELQHALVIISKISARPEVDHDLAIF</sequence>
<dbReference type="EMBL" id="WIWT01000151">
    <property type="protein sequence ID" value="KAF3197751.1"/>
    <property type="molecule type" value="Genomic_DNA"/>
</dbReference>
<evidence type="ECO:0000313" key="4">
    <source>
        <dbReference type="EMBL" id="KAF3197751.1"/>
    </source>
</evidence>